<sequence length="137" mass="14560">MASRGRALLARQAAGFAGVGAIGFAIDAGLFLALTTWCALAIVPARVLAFIPATMATWAINRAAVFQSPRGHHGDPAREYAKYLLVQGLGVGINFSVFYLAWKALPAIPALLPLALGSLAAMVFNFTGSRWIVFRSR</sequence>
<evidence type="ECO:0000256" key="6">
    <source>
        <dbReference type="SAM" id="Phobius"/>
    </source>
</evidence>
<evidence type="ECO:0000313" key="8">
    <source>
        <dbReference type="EMBL" id="MCW5321827.1"/>
    </source>
</evidence>
<keyword evidence="4 6" id="KW-1133">Transmembrane helix</keyword>
<comment type="similarity">
    <text evidence="2">Belongs to the GtrA family.</text>
</comment>
<feature type="transmembrane region" description="Helical" evidence="6">
    <location>
        <begin position="12"/>
        <end position="33"/>
    </location>
</feature>
<evidence type="ECO:0000256" key="2">
    <source>
        <dbReference type="ARBA" id="ARBA00009399"/>
    </source>
</evidence>
<dbReference type="InterPro" id="IPR007267">
    <property type="entry name" value="GtrA_DPMS_TM"/>
</dbReference>
<evidence type="ECO:0000256" key="5">
    <source>
        <dbReference type="ARBA" id="ARBA00023136"/>
    </source>
</evidence>
<gene>
    <name evidence="8" type="ORF">D5039_11870</name>
</gene>
<keyword evidence="9" id="KW-1185">Reference proteome</keyword>
<dbReference type="PANTHER" id="PTHR38459:SF1">
    <property type="entry name" value="PROPHAGE BACTOPRENOL-LINKED GLUCOSE TRANSLOCASE HOMOLOG"/>
    <property type="match status" value="1"/>
</dbReference>
<feature type="transmembrane region" description="Helical" evidence="6">
    <location>
        <begin position="39"/>
        <end position="60"/>
    </location>
</feature>
<comment type="subcellular location">
    <subcellularLocation>
        <location evidence="1">Membrane</location>
        <topology evidence="1">Multi-pass membrane protein</topology>
    </subcellularLocation>
</comment>
<evidence type="ECO:0000259" key="7">
    <source>
        <dbReference type="Pfam" id="PF04138"/>
    </source>
</evidence>
<dbReference type="Proteomes" id="UP001208935">
    <property type="component" value="Unassembled WGS sequence"/>
</dbReference>
<dbReference type="GeneID" id="77320062"/>
<accession>A0ABT3KU21</accession>
<evidence type="ECO:0000313" key="9">
    <source>
        <dbReference type="Proteomes" id="UP001208935"/>
    </source>
</evidence>
<protein>
    <submittedName>
        <fullName evidence="8">GtrA family protein</fullName>
    </submittedName>
</protein>
<proteinExistence type="inferred from homology"/>
<dbReference type="RefSeq" id="WP_010100062.1">
    <property type="nucleotide sequence ID" value="NZ_QZCV01000002.1"/>
</dbReference>
<name>A0ABT3KU21_9BURK</name>
<feature type="transmembrane region" description="Helical" evidence="6">
    <location>
        <begin position="80"/>
        <end position="102"/>
    </location>
</feature>
<dbReference type="Pfam" id="PF04138">
    <property type="entry name" value="GtrA_DPMS_TM"/>
    <property type="match status" value="1"/>
</dbReference>
<keyword evidence="3 6" id="KW-0812">Transmembrane</keyword>
<evidence type="ECO:0000256" key="1">
    <source>
        <dbReference type="ARBA" id="ARBA00004141"/>
    </source>
</evidence>
<evidence type="ECO:0000256" key="4">
    <source>
        <dbReference type="ARBA" id="ARBA00022989"/>
    </source>
</evidence>
<reference evidence="9" key="1">
    <citation type="submission" date="2023-07" db="EMBL/GenBank/DDBJ databases">
        <title>Verminephrobacter genomes.</title>
        <authorList>
            <person name="Lund M.B."/>
        </authorList>
    </citation>
    <scope>NUCLEOTIDE SEQUENCE [LARGE SCALE GENOMIC DNA]</scope>
    <source>
        <strain evidence="9">AtM5-05</strain>
    </source>
</reference>
<comment type="caution">
    <text evidence="8">The sequence shown here is derived from an EMBL/GenBank/DDBJ whole genome shotgun (WGS) entry which is preliminary data.</text>
</comment>
<feature type="domain" description="GtrA/DPMS transmembrane" evidence="7">
    <location>
        <begin position="16"/>
        <end position="134"/>
    </location>
</feature>
<feature type="transmembrane region" description="Helical" evidence="6">
    <location>
        <begin position="108"/>
        <end position="127"/>
    </location>
</feature>
<keyword evidence="5 6" id="KW-0472">Membrane</keyword>
<evidence type="ECO:0000256" key="3">
    <source>
        <dbReference type="ARBA" id="ARBA00022692"/>
    </source>
</evidence>
<dbReference type="InterPro" id="IPR051401">
    <property type="entry name" value="GtrA_CellWall_Glycosyl"/>
</dbReference>
<dbReference type="EMBL" id="QZCW01000002">
    <property type="protein sequence ID" value="MCW5321827.1"/>
    <property type="molecule type" value="Genomic_DNA"/>
</dbReference>
<dbReference type="PANTHER" id="PTHR38459">
    <property type="entry name" value="PROPHAGE BACTOPRENOL-LINKED GLUCOSE TRANSLOCASE HOMOLOG"/>
    <property type="match status" value="1"/>
</dbReference>
<organism evidence="8 9">
    <name type="scientific">Verminephrobacter aporrectodeae subsp. tuberculatae</name>
    <dbReference type="NCBI Taxonomy" id="1110392"/>
    <lineage>
        <taxon>Bacteria</taxon>
        <taxon>Pseudomonadati</taxon>
        <taxon>Pseudomonadota</taxon>
        <taxon>Betaproteobacteria</taxon>
        <taxon>Burkholderiales</taxon>
        <taxon>Comamonadaceae</taxon>
        <taxon>Verminephrobacter</taxon>
    </lineage>
</organism>